<protein>
    <submittedName>
        <fullName evidence="1">Uncharacterized protein</fullName>
    </submittedName>
</protein>
<evidence type="ECO:0000313" key="1">
    <source>
        <dbReference type="EMBL" id="CAH6720439.1"/>
    </source>
</evidence>
<keyword evidence="2" id="KW-1185">Reference proteome</keyword>
<dbReference type="Proteomes" id="UP001152531">
    <property type="component" value="Unassembled WGS sequence"/>
</dbReference>
<accession>A0ACA9Y6A9</accession>
<name>A0ACA9Y6A9_9ASCO</name>
<reference evidence="1" key="1">
    <citation type="submission" date="2022-06" db="EMBL/GenBank/DDBJ databases">
        <authorList>
            <person name="Legras J.-L."/>
            <person name="Devillers H."/>
            <person name="Grondin C."/>
        </authorList>
    </citation>
    <scope>NUCLEOTIDE SEQUENCE</scope>
    <source>
        <strain evidence="1">CLIB 1444</strain>
    </source>
</reference>
<gene>
    <name evidence="1" type="ORF">CLIB1444_03S11914</name>
</gene>
<comment type="caution">
    <text evidence="1">The sequence shown here is derived from an EMBL/GenBank/DDBJ whole genome shotgun (WGS) entry which is preliminary data.</text>
</comment>
<proteinExistence type="predicted"/>
<dbReference type="EMBL" id="CALSDN010000003">
    <property type="protein sequence ID" value="CAH6720439.1"/>
    <property type="molecule type" value="Genomic_DNA"/>
</dbReference>
<organism evidence="1 2">
    <name type="scientific">[Candida] jaroonii</name>
    <dbReference type="NCBI Taxonomy" id="467808"/>
    <lineage>
        <taxon>Eukaryota</taxon>
        <taxon>Fungi</taxon>
        <taxon>Dikarya</taxon>
        <taxon>Ascomycota</taxon>
        <taxon>Saccharomycotina</taxon>
        <taxon>Pichiomycetes</taxon>
        <taxon>Debaryomycetaceae</taxon>
        <taxon>Yamadazyma</taxon>
    </lineage>
</organism>
<sequence length="280" mass="32241">MNKELVQYAPINDADQLEDMDSSKVASGINHSTEGDGNAQEQLFSFNLSRNPVVLPSGQGLKLEKTEESKETKENVPPSLPSTLFQYKRPNSVLSPSAVKKLYQINETPQPKTDFGKFVMLNADSTTKSFSSIRSEKMFSKTVKGEKQKTKKQLKREEEYLSRNCGDIPSDWTEDKPDSKDWNKIYNRLIRFQEMVLNKITLLESQIRDNHSSFVNDFDILTDIVKSNAINIESMNEKVNIMFHDIQATQSEAQEKQYQKARKFLDEIFEERAPKRSRIE</sequence>
<evidence type="ECO:0000313" key="2">
    <source>
        <dbReference type="Proteomes" id="UP001152531"/>
    </source>
</evidence>